<dbReference type="OrthoDB" id="434245at2759"/>
<comment type="caution">
    <text evidence="3">The sequence shown here is derived from an EMBL/GenBank/DDBJ whole genome shotgun (WGS) entry which is preliminary data.</text>
</comment>
<dbReference type="PANTHER" id="PTHR12948:SF3">
    <property type="entry name" value="NEDD8 ULTIMATE BUSTER 1"/>
    <property type="match status" value="1"/>
</dbReference>
<dbReference type="Pfam" id="PF18037">
    <property type="entry name" value="Ubiquitin_5"/>
    <property type="match status" value="1"/>
</dbReference>
<dbReference type="EMBL" id="MU827350">
    <property type="protein sequence ID" value="KAJ7351907.1"/>
    <property type="molecule type" value="Genomic_DNA"/>
</dbReference>
<proteinExistence type="predicted"/>
<evidence type="ECO:0000256" key="1">
    <source>
        <dbReference type="SAM" id="MobiDB-lite"/>
    </source>
</evidence>
<feature type="domain" description="Ubiquitin-like" evidence="2">
    <location>
        <begin position="87"/>
        <end position="168"/>
    </location>
</feature>
<evidence type="ECO:0000259" key="2">
    <source>
        <dbReference type="PROSITE" id="PS50053"/>
    </source>
</evidence>
<name>A0A9W9YIL8_9CNID</name>
<sequence>MAEKTPHFNGILSRVREKLRSENVKLWLPPYTTSNSQLGNYPEELINRYSAALGASAEEISEALEQLRFHAVTKLQTEERFSKSGIATIKVHLTGSIPPGLNSRLQIQTGLNVNGTEFRESLNRETGLDPAKMKLICKGHVVEDDKSLESQHVKNSGQIMVLVLSQSSAETQNQQNEEDETKASVSRTRQAAEALSSRKDNFKDDRFFLEINDQQGRPIKLPDNARKALTLALTLHEKGRSVLRKRSYAELSYYSLKPKKNSAIAGLRF</sequence>
<dbReference type="PROSITE" id="PS50053">
    <property type="entry name" value="UBIQUITIN_2"/>
    <property type="match status" value="1"/>
</dbReference>
<organism evidence="3 4">
    <name type="scientific">Desmophyllum pertusum</name>
    <dbReference type="NCBI Taxonomy" id="174260"/>
    <lineage>
        <taxon>Eukaryota</taxon>
        <taxon>Metazoa</taxon>
        <taxon>Cnidaria</taxon>
        <taxon>Anthozoa</taxon>
        <taxon>Hexacorallia</taxon>
        <taxon>Scleractinia</taxon>
        <taxon>Caryophylliina</taxon>
        <taxon>Caryophylliidae</taxon>
        <taxon>Desmophyllum</taxon>
    </lineage>
</organism>
<dbReference type="InterPro" id="IPR000626">
    <property type="entry name" value="Ubiquitin-like_dom"/>
</dbReference>
<feature type="region of interest" description="Disordered" evidence="1">
    <location>
        <begin position="168"/>
        <end position="196"/>
    </location>
</feature>
<evidence type="ECO:0000313" key="3">
    <source>
        <dbReference type="EMBL" id="KAJ7351907.1"/>
    </source>
</evidence>
<gene>
    <name evidence="3" type="primary">NUB1</name>
    <name evidence="3" type="ORF">OS493_034511</name>
</gene>
<dbReference type="Gene3D" id="3.10.20.90">
    <property type="entry name" value="Phosphatidylinositol 3-kinase Catalytic Subunit, Chain A, domain 1"/>
    <property type="match status" value="1"/>
</dbReference>
<reference evidence="3" key="1">
    <citation type="submission" date="2023-01" db="EMBL/GenBank/DDBJ databases">
        <title>Genome assembly of the deep-sea coral Lophelia pertusa.</title>
        <authorList>
            <person name="Herrera S."/>
            <person name="Cordes E."/>
        </authorList>
    </citation>
    <scope>NUCLEOTIDE SEQUENCE</scope>
    <source>
        <strain evidence="3">USNM1676648</strain>
        <tissue evidence="3">Polyp</tissue>
    </source>
</reference>
<accession>A0A9W9YIL8</accession>
<dbReference type="GO" id="GO:2000058">
    <property type="term" value="P:regulation of ubiquitin-dependent protein catabolic process"/>
    <property type="evidence" value="ECO:0007669"/>
    <property type="project" value="TreeGrafter"/>
</dbReference>
<dbReference type="Proteomes" id="UP001163046">
    <property type="component" value="Unassembled WGS sequence"/>
</dbReference>
<dbReference type="Pfam" id="PF26285">
    <property type="entry name" value="SASH1_Homeodomain"/>
    <property type="match status" value="1"/>
</dbReference>
<dbReference type="SUPFAM" id="SSF54236">
    <property type="entry name" value="Ubiquitin-like"/>
    <property type="match status" value="1"/>
</dbReference>
<dbReference type="InterPro" id="IPR039749">
    <property type="entry name" value="NUB1"/>
</dbReference>
<dbReference type="InterPro" id="IPR029071">
    <property type="entry name" value="Ubiquitin-like_domsf"/>
</dbReference>
<dbReference type="CDD" id="cd17062">
    <property type="entry name" value="Ubl_NUB1"/>
    <property type="match status" value="1"/>
</dbReference>
<dbReference type="InterPro" id="IPR058666">
    <property type="entry name" value="SASH1/NUB1_homeodomain"/>
</dbReference>
<dbReference type="PANTHER" id="PTHR12948">
    <property type="entry name" value="NEDD8 ULTIMATE BUSTER-1 BS4 PROTEIN"/>
    <property type="match status" value="1"/>
</dbReference>
<keyword evidence="4" id="KW-1185">Reference proteome</keyword>
<evidence type="ECO:0000313" key="4">
    <source>
        <dbReference type="Proteomes" id="UP001163046"/>
    </source>
</evidence>
<dbReference type="InterPro" id="IPR041207">
    <property type="entry name" value="NUB1_ubiquitin-like_dom"/>
</dbReference>
<protein>
    <submittedName>
        <fullName evidence="3">Positive regulation of proteasomal ubiquitin-dependent protein catabolic process</fullName>
    </submittedName>
</protein>
<dbReference type="AlphaFoldDB" id="A0A9W9YIL8"/>